<name>A0A9X2CJA2_9GAMM</name>
<protein>
    <submittedName>
        <fullName evidence="4">AraC family transcriptional regulator</fullName>
    </submittedName>
</protein>
<dbReference type="PANTHER" id="PTHR40055">
    <property type="entry name" value="TRANSCRIPTIONAL REGULATOR YGIV-RELATED"/>
    <property type="match status" value="1"/>
</dbReference>
<organism evidence="4 5">
    <name type="scientific">Shewanella gaetbuli</name>
    <dbReference type="NCBI Taxonomy" id="220752"/>
    <lineage>
        <taxon>Bacteria</taxon>
        <taxon>Pseudomonadati</taxon>
        <taxon>Pseudomonadota</taxon>
        <taxon>Gammaproteobacteria</taxon>
        <taxon>Alteromonadales</taxon>
        <taxon>Shewanellaceae</taxon>
        <taxon>Shewanella</taxon>
    </lineage>
</organism>
<dbReference type="SMART" id="SM00871">
    <property type="entry name" value="AraC_E_bind"/>
    <property type="match status" value="1"/>
</dbReference>
<keyword evidence="5" id="KW-1185">Reference proteome</keyword>
<dbReference type="InterPro" id="IPR010499">
    <property type="entry name" value="AraC_E-bd"/>
</dbReference>
<dbReference type="PANTHER" id="PTHR40055:SF2">
    <property type="entry name" value="DNA GYRASE INHIBITOR"/>
    <property type="match status" value="1"/>
</dbReference>
<dbReference type="SMART" id="SM00342">
    <property type="entry name" value="HTH_ARAC"/>
    <property type="match status" value="1"/>
</dbReference>
<keyword evidence="2" id="KW-0804">Transcription</keyword>
<comment type="caution">
    <text evidence="4">The sequence shown here is derived from an EMBL/GenBank/DDBJ whole genome shotgun (WGS) entry which is preliminary data.</text>
</comment>
<evidence type="ECO:0000313" key="5">
    <source>
        <dbReference type="Proteomes" id="UP001139333"/>
    </source>
</evidence>
<dbReference type="GO" id="GO:0003700">
    <property type="term" value="F:DNA-binding transcription factor activity"/>
    <property type="evidence" value="ECO:0007669"/>
    <property type="project" value="InterPro"/>
</dbReference>
<dbReference type="RefSeq" id="WP_248996596.1">
    <property type="nucleotide sequence ID" value="NZ_JAKIKP010000013.1"/>
</dbReference>
<evidence type="ECO:0000313" key="4">
    <source>
        <dbReference type="EMBL" id="MCL1143927.1"/>
    </source>
</evidence>
<evidence type="ECO:0000256" key="2">
    <source>
        <dbReference type="ARBA" id="ARBA00023163"/>
    </source>
</evidence>
<dbReference type="InterPro" id="IPR050908">
    <property type="entry name" value="SmbC-like"/>
</dbReference>
<dbReference type="SUPFAM" id="SSF55136">
    <property type="entry name" value="Probable bacterial effector-binding domain"/>
    <property type="match status" value="1"/>
</dbReference>
<feature type="domain" description="HTH araC/xylS-type" evidence="3">
    <location>
        <begin position="9"/>
        <end position="108"/>
    </location>
</feature>
<dbReference type="InterPro" id="IPR009057">
    <property type="entry name" value="Homeodomain-like_sf"/>
</dbReference>
<evidence type="ECO:0000259" key="3">
    <source>
        <dbReference type="PROSITE" id="PS01124"/>
    </source>
</evidence>
<dbReference type="Pfam" id="PF12833">
    <property type="entry name" value="HTH_18"/>
    <property type="match status" value="1"/>
</dbReference>
<dbReference type="EMBL" id="JAKIKP010000013">
    <property type="protein sequence ID" value="MCL1143927.1"/>
    <property type="molecule type" value="Genomic_DNA"/>
</dbReference>
<reference evidence="4" key="1">
    <citation type="submission" date="2022-01" db="EMBL/GenBank/DDBJ databases">
        <title>Whole genome-based taxonomy of the Shewanellaceae.</title>
        <authorList>
            <person name="Martin-Rodriguez A.J."/>
        </authorList>
    </citation>
    <scope>NUCLEOTIDE SEQUENCE</scope>
    <source>
        <strain evidence="4">DSM 16422</strain>
    </source>
</reference>
<dbReference type="SUPFAM" id="SSF46689">
    <property type="entry name" value="Homeodomain-like"/>
    <property type="match status" value="2"/>
</dbReference>
<gene>
    <name evidence="4" type="ORF">L2672_14690</name>
</gene>
<dbReference type="GO" id="GO:0043565">
    <property type="term" value="F:sequence-specific DNA binding"/>
    <property type="evidence" value="ECO:0007669"/>
    <property type="project" value="InterPro"/>
</dbReference>
<dbReference type="InterPro" id="IPR029442">
    <property type="entry name" value="GyrI-like"/>
</dbReference>
<accession>A0A9X2CJA2</accession>
<dbReference type="InterPro" id="IPR018060">
    <property type="entry name" value="HTH_AraC"/>
</dbReference>
<dbReference type="InterPro" id="IPR011256">
    <property type="entry name" value="Reg_factor_effector_dom_sf"/>
</dbReference>
<keyword evidence="1" id="KW-0805">Transcription regulation</keyword>
<dbReference type="Gene3D" id="3.20.80.10">
    <property type="entry name" value="Regulatory factor, effector binding domain"/>
    <property type="match status" value="1"/>
</dbReference>
<evidence type="ECO:0000256" key="1">
    <source>
        <dbReference type="ARBA" id="ARBA00023015"/>
    </source>
</evidence>
<dbReference type="AlphaFoldDB" id="A0A9X2CJA2"/>
<proteinExistence type="predicted"/>
<dbReference type="Pfam" id="PF06445">
    <property type="entry name" value="GyrI-like"/>
    <property type="match status" value="1"/>
</dbReference>
<sequence length="292" mass="33282">MELLSEKFERVLAYIDTHLNTSLSLDTLADIAQVPQCHFDNIFMSLFHSTSSQYIQLLRNLEAAHQLGFDKNISIMQVAQSVGYVDEATFTTEFTASIGQSPSDFQLHPDWGNFFVKQQPLKTLSEGHETLSADDVNVEVIRLETIPCIAIKHQASEQYLPQTIQSMRAFRQAHKLSPQFSRTFNLIHQFQQNASGQINMDIAVSVTAEQKAQLTAVINDSEHFYFSEIPQGQYATFLHTGTDEELKKKLNYLFASWLSLQHKTLANYPLFFERLNILQQDNAQTRVFLGVV</sequence>
<dbReference type="Gene3D" id="1.10.10.60">
    <property type="entry name" value="Homeodomain-like"/>
    <property type="match status" value="1"/>
</dbReference>
<dbReference type="PROSITE" id="PS01124">
    <property type="entry name" value="HTH_ARAC_FAMILY_2"/>
    <property type="match status" value="1"/>
</dbReference>
<dbReference type="Proteomes" id="UP001139333">
    <property type="component" value="Unassembled WGS sequence"/>
</dbReference>